<dbReference type="AlphaFoldDB" id="A0A0F6MSG0"/>
<gene>
    <name evidence="2" type="ORF">HMPREF9723_00405</name>
</gene>
<proteinExistence type="predicted"/>
<dbReference type="PATRIC" id="fig|999434.4.peg.427"/>
<protein>
    <submittedName>
        <fullName evidence="2">Uncharacterized protein</fullName>
    </submittedName>
</protein>
<sequence length="118" mass="13744">MKKIFFITELIILGWFVYFILLGIDYAVSGSMNTNNIFFDFLGGYVAFQLFLGDKLCWLIHGYHTLLLMLIFLSVKIVGTDKKILHIALVFLLITNIISYYVIVFFFKLLLESIFIKL</sequence>
<accession>A0A0F6MSG0</accession>
<evidence type="ECO:0000313" key="2">
    <source>
        <dbReference type="EMBL" id="EMB24326.1"/>
    </source>
</evidence>
<feature type="transmembrane region" description="Helical" evidence="1">
    <location>
        <begin position="58"/>
        <end position="75"/>
    </location>
</feature>
<keyword evidence="1" id="KW-0472">Membrane</keyword>
<dbReference type="Proteomes" id="UP000011701">
    <property type="component" value="Chromosome"/>
</dbReference>
<feature type="transmembrane region" description="Helical" evidence="1">
    <location>
        <begin position="87"/>
        <end position="111"/>
    </location>
</feature>
<organism evidence="2">
    <name type="scientific">Treponema denticola OTK</name>
    <dbReference type="NCBI Taxonomy" id="999434"/>
    <lineage>
        <taxon>Bacteria</taxon>
        <taxon>Pseudomonadati</taxon>
        <taxon>Spirochaetota</taxon>
        <taxon>Spirochaetia</taxon>
        <taxon>Spirochaetales</taxon>
        <taxon>Treponemataceae</taxon>
        <taxon>Treponema</taxon>
    </lineage>
</organism>
<reference evidence="2" key="1">
    <citation type="submission" date="2012-01" db="EMBL/GenBank/DDBJ databases">
        <title>The Genome Sequence of Treponema denticola OTK.</title>
        <authorList>
            <consortium name="The Broad Institute Genome Sequencing Platform"/>
            <person name="Earl A."/>
            <person name="Ward D."/>
            <person name="Feldgarden M."/>
            <person name="Gevers D."/>
            <person name="Blanton J.M."/>
            <person name="Fenno C.J."/>
            <person name="Baranova O.V."/>
            <person name="Mathney J."/>
            <person name="Dewhirst F.E."/>
            <person name="Izard J."/>
            <person name="Young S.K."/>
            <person name="Zeng Q."/>
            <person name="Gargeya S."/>
            <person name="Fitzgerald M."/>
            <person name="Haas B."/>
            <person name="Abouelleil A."/>
            <person name="Alvarado L."/>
            <person name="Arachchi H.M."/>
            <person name="Berlin A."/>
            <person name="Chapman S.B."/>
            <person name="Gearin G."/>
            <person name="Goldberg J."/>
            <person name="Griggs A."/>
            <person name="Gujja S."/>
            <person name="Hansen M."/>
            <person name="Heiman D."/>
            <person name="Howarth C."/>
            <person name="Larimer J."/>
            <person name="Lui A."/>
            <person name="MacDonald P.J.P."/>
            <person name="McCowen C."/>
            <person name="Montmayeur A."/>
            <person name="Murphy C."/>
            <person name="Neiman D."/>
            <person name="Pearson M."/>
            <person name="Priest M."/>
            <person name="Roberts A."/>
            <person name="Saif S."/>
            <person name="Shea T."/>
            <person name="Sisk P."/>
            <person name="Stolte C."/>
            <person name="Sykes S."/>
            <person name="Wortman J."/>
            <person name="Nusbaum C."/>
            <person name="Birren B."/>
        </authorList>
    </citation>
    <scope>NUCLEOTIDE SEQUENCE [LARGE SCALE GENOMIC DNA]</scope>
    <source>
        <strain evidence="2">OTK</strain>
    </source>
</reference>
<dbReference type="HOGENOM" id="CLU_2072096_0_0_12"/>
<dbReference type="RefSeq" id="WP_002690631.1">
    <property type="nucleotide sequence ID" value="NZ_CM001797.1"/>
</dbReference>
<keyword evidence="1" id="KW-1133">Transmembrane helix</keyword>
<evidence type="ECO:0000256" key="1">
    <source>
        <dbReference type="SAM" id="Phobius"/>
    </source>
</evidence>
<name>A0A0F6MSG0_TREDN</name>
<comment type="caution">
    <text evidence="2">The sequence shown here is derived from an EMBL/GenBank/DDBJ whole genome shotgun (WGS) entry which is preliminary data.</text>
</comment>
<feature type="transmembrane region" description="Helical" evidence="1">
    <location>
        <begin position="6"/>
        <end position="28"/>
    </location>
</feature>
<dbReference type="EMBL" id="AGDY01000003">
    <property type="protein sequence ID" value="EMB24326.1"/>
    <property type="molecule type" value="Genomic_DNA"/>
</dbReference>
<keyword evidence="1" id="KW-0812">Transmembrane</keyword>